<evidence type="ECO:0008006" key="8">
    <source>
        <dbReference type="Google" id="ProtNLM"/>
    </source>
</evidence>
<dbReference type="GO" id="GO:0016020">
    <property type="term" value="C:membrane"/>
    <property type="evidence" value="ECO:0007669"/>
    <property type="project" value="InterPro"/>
</dbReference>
<dbReference type="GO" id="GO:0016787">
    <property type="term" value="F:hydrolase activity"/>
    <property type="evidence" value="ECO:0007669"/>
    <property type="project" value="InterPro"/>
</dbReference>
<protein>
    <recommendedName>
        <fullName evidence="8">Amidohydrolase-related domain-containing protein</fullName>
    </recommendedName>
</protein>
<dbReference type="InterPro" id="IPR036922">
    <property type="entry name" value="Rieske_2Fe-2S_sf"/>
</dbReference>
<feature type="transmembrane region" description="Helical" evidence="3">
    <location>
        <begin position="6"/>
        <end position="25"/>
    </location>
</feature>
<dbReference type="Pfam" id="PF04909">
    <property type="entry name" value="Amidohydro_2"/>
    <property type="match status" value="1"/>
</dbReference>
<name>A0A1Q9C223_SYMMI</name>
<keyword evidence="1 2" id="KW-0456">Lyase</keyword>
<evidence type="ECO:0000259" key="4">
    <source>
        <dbReference type="Pfam" id="PF00892"/>
    </source>
</evidence>
<keyword evidence="7" id="KW-1185">Reference proteome</keyword>
<dbReference type="InterPro" id="IPR032466">
    <property type="entry name" value="Metal_Hydrolase"/>
</dbReference>
<keyword evidence="3" id="KW-0812">Transmembrane</keyword>
<sequence>MTAGFGGLLAAFGAFCYALSSVAIAKSSQSVQGRGNDVFLSVLMTALVSGLLWLAIGSPFPAYGEAALIGVGYFVLAGLLGNVLGRLTLFRSVELAGAVETGFIRRLIPVFAAIFAFLLLGEIITSTIVIAFLLVTGGVLIMMANTSSRPTAVRSVPERTTKEKTEGRVMAFSSAAGYGGSFVARKLAMQTLPDPLAGVFIGAVTGLVCFGASAGFRFRNWSTFMLRIHKPTGWQLLAGSSMTLGQVALFFSLMFTNVTVVAIISSVEMFFAAWLAGHVFKTENRPGSRFYFASILAGEVVDQFVHCFEKLGKLLFFEALRCVIGRNPCGFHDLVDFLPALIRKANDNDTSIFRTSFAQQEISLVKFIQNARRRSLFDAQDRRKLGLGKASFFPQNSEMNVLRHAQFRIDQLLLQQLAIEMIGQTKRCSEAAFAGGGLNLVDVAVCVEFDDQQRALRQNFDDSEMHFVCPWHGWEFKMETGEAVGDPKIRLKRYKALFAEIVTAFAKMRENDKEFSAFPENNDVSATDVAVAATGILEAADVAVFDRNYKDFFICDVDSHHYETEALPEILQYMDDPVMRHLGLSAGNVGRAGLIPQAIGSQDMAGRVTRYAGRNKEIVPEKPHRDITLARRWMDAMGVDMACLFPTPMLLLATHPQVEVEVAMARAYNRWLCERILEEDKRIVSMVYLPMNEPHEAEKIIDEFAERKGVVGFLSTGYLKRPVHDNANMRIYAKLEEHGMPLGFHAAYHWADTSLAQLNKFISVHALGFSFCNIIHMTNWVLNGMPERFPKLNTMWIESGLAWIPFLMQRLDNEYMMRTSDAPLLKKKPSDYMREMFYSSQPIELVDNKEALEVTFKMMNAETQLLYSSDYPHWDMDLPSTIYDIPFLDEAAKRNILGGNAQKLFNLDPVMSEWKQNA</sequence>
<reference evidence="6 7" key="1">
    <citation type="submission" date="2016-02" db="EMBL/GenBank/DDBJ databases">
        <title>Genome analysis of coral dinoflagellate symbionts highlights evolutionary adaptations to a symbiotic lifestyle.</title>
        <authorList>
            <person name="Aranda M."/>
            <person name="Li Y."/>
            <person name="Liew Y.J."/>
            <person name="Baumgarten S."/>
            <person name="Simakov O."/>
            <person name="Wilson M."/>
            <person name="Piel J."/>
            <person name="Ashoor H."/>
            <person name="Bougouffa S."/>
            <person name="Bajic V.B."/>
            <person name="Ryu T."/>
            <person name="Ravasi T."/>
            <person name="Bayer T."/>
            <person name="Micklem G."/>
            <person name="Kim H."/>
            <person name="Bhak J."/>
            <person name="Lajeunesse T.C."/>
            <person name="Voolstra C.R."/>
        </authorList>
    </citation>
    <scope>NUCLEOTIDE SEQUENCE [LARGE SCALE GENOMIC DNA]</scope>
    <source>
        <strain evidence="6 7">CCMP2467</strain>
    </source>
</reference>
<dbReference type="PANTHER" id="PTHR21240">
    <property type="entry name" value="2-AMINO-3-CARBOXYLMUCONATE-6-SEMIALDEHYDE DECARBOXYLASE"/>
    <property type="match status" value="1"/>
</dbReference>
<evidence type="ECO:0000256" key="3">
    <source>
        <dbReference type="SAM" id="Phobius"/>
    </source>
</evidence>
<feature type="transmembrane region" description="Helical" evidence="3">
    <location>
        <begin position="261"/>
        <end position="280"/>
    </location>
</feature>
<keyword evidence="2" id="KW-0210">Decarboxylase</keyword>
<dbReference type="Gene3D" id="2.102.10.10">
    <property type="entry name" value="Rieske [2Fe-2S] iron-sulphur domain"/>
    <property type="match status" value="1"/>
</dbReference>
<dbReference type="GO" id="GO:0051537">
    <property type="term" value="F:2 iron, 2 sulfur cluster binding"/>
    <property type="evidence" value="ECO:0007669"/>
    <property type="project" value="UniProtKB-KW"/>
</dbReference>
<gene>
    <name evidence="6" type="ORF">AK812_SmicGene43044</name>
</gene>
<feature type="transmembrane region" description="Helical" evidence="3">
    <location>
        <begin position="37"/>
        <end position="56"/>
    </location>
</feature>
<dbReference type="Gene3D" id="3.20.20.140">
    <property type="entry name" value="Metal-dependent hydrolases"/>
    <property type="match status" value="1"/>
</dbReference>
<dbReference type="InterPro" id="IPR032465">
    <property type="entry name" value="ACMSD"/>
</dbReference>
<evidence type="ECO:0000313" key="7">
    <source>
        <dbReference type="Proteomes" id="UP000186817"/>
    </source>
</evidence>
<dbReference type="SUPFAM" id="SSF50022">
    <property type="entry name" value="ISP domain"/>
    <property type="match status" value="1"/>
</dbReference>
<feature type="transmembrane region" description="Helical" evidence="3">
    <location>
        <begin position="196"/>
        <end position="216"/>
    </location>
</feature>
<proteinExistence type="inferred from homology"/>
<feature type="transmembrane region" description="Helical" evidence="3">
    <location>
        <begin position="236"/>
        <end position="255"/>
    </location>
</feature>
<dbReference type="GO" id="GO:0005737">
    <property type="term" value="C:cytoplasm"/>
    <property type="evidence" value="ECO:0007669"/>
    <property type="project" value="TreeGrafter"/>
</dbReference>
<feature type="transmembrane region" description="Helical" evidence="3">
    <location>
        <begin position="62"/>
        <end position="83"/>
    </location>
</feature>
<accession>A0A1Q9C223</accession>
<keyword evidence="3" id="KW-1133">Transmembrane helix</keyword>
<dbReference type="InterPro" id="IPR037185">
    <property type="entry name" value="EmrE-like"/>
</dbReference>
<evidence type="ECO:0000256" key="2">
    <source>
        <dbReference type="RuleBase" id="RU366045"/>
    </source>
</evidence>
<dbReference type="PANTHER" id="PTHR21240:SF28">
    <property type="entry name" value="ISO-OROTATE DECARBOXYLASE (EUROFUNG)"/>
    <property type="match status" value="1"/>
</dbReference>
<organism evidence="6 7">
    <name type="scientific">Symbiodinium microadriaticum</name>
    <name type="common">Dinoflagellate</name>
    <name type="synonym">Zooxanthella microadriatica</name>
    <dbReference type="NCBI Taxonomy" id="2951"/>
    <lineage>
        <taxon>Eukaryota</taxon>
        <taxon>Sar</taxon>
        <taxon>Alveolata</taxon>
        <taxon>Dinophyceae</taxon>
        <taxon>Suessiales</taxon>
        <taxon>Symbiodiniaceae</taxon>
        <taxon>Symbiodinium</taxon>
    </lineage>
</organism>
<feature type="transmembrane region" description="Helical" evidence="3">
    <location>
        <begin position="127"/>
        <end position="146"/>
    </location>
</feature>
<evidence type="ECO:0000256" key="1">
    <source>
        <dbReference type="ARBA" id="ARBA00023239"/>
    </source>
</evidence>
<feature type="domain" description="Amidohydrolase-related" evidence="5">
    <location>
        <begin position="634"/>
        <end position="907"/>
    </location>
</feature>
<dbReference type="GO" id="GO:0046872">
    <property type="term" value="F:metal ion binding"/>
    <property type="evidence" value="ECO:0007669"/>
    <property type="project" value="UniProtKB-KW"/>
</dbReference>
<feature type="domain" description="EamA" evidence="4">
    <location>
        <begin position="5"/>
        <end position="143"/>
    </location>
</feature>
<dbReference type="Proteomes" id="UP000186817">
    <property type="component" value="Unassembled WGS sequence"/>
</dbReference>
<keyword evidence="3" id="KW-0472">Membrane</keyword>
<dbReference type="InterPro" id="IPR006680">
    <property type="entry name" value="Amidohydro-rel"/>
</dbReference>
<dbReference type="EMBL" id="LSRX01001877">
    <property type="protein sequence ID" value="OLP76962.1"/>
    <property type="molecule type" value="Genomic_DNA"/>
</dbReference>
<comment type="similarity">
    <text evidence="2">Belongs to the metallo-dependent hydrolases superfamily.</text>
</comment>
<dbReference type="Pfam" id="PF00892">
    <property type="entry name" value="EamA"/>
    <property type="match status" value="1"/>
</dbReference>
<dbReference type="SUPFAM" id="SSF103481">
    <property type="entry name" value="Multidrug resistance efflux transporter EmrE"/>
    <property type="match status" value="1"/>
</dbReference>
<evidence type="ECO:0000313" key="6">
    <source>
        <dbReference type="EMBL" id="OLP76962.1"/>
    </source>
</evidence>
<feature type="transmembrane region" description="Helical" evidence="3">
    <location>
        <begin position="103"/>
        <end position="121"/>
    </location>
</feature>
<dbReference type="GO" id="GO:0019748">
    <property type="term" value="P:secondary metabolic process"/>
    <property type="evidence" value="ECO:0007669"/>
    <property type="project" value="TreeGrafter"/>
</dbReference>
<comment type="caution">
    <text evidence="6">The sequence shown here is derived from an EMBL/GenBank/DDBJ whole genome shotgun (WGS) entry which is preliminary data.</text>
</comment>
<dbReference type="SUPFAM" id="SSF51556">
    <property type="entry name" value="Metallo-dependent hydrolases"/>
    <property type="match status" value="1"/>
</dbReference>
<dbReference type="InterPro" id="IPR000620">
    <property type="entry name" value="EamA_dom"/>
</dbReference>
<dbReference type="OrthoDB" id="191270at2759"/>
<dbReference type="AlphaFoldDB" id="A0A1Q9C223"/>
<dbReference type="GO" id="GO:0016831">
    <property type="term" value="F:carboxy-lyase activity"/>
    <property type="evidence" value="ECO:0007669"/>
    <property type="project" value="UniProtKB-KW"/>
</dbReference>
<evidence type="ECO:0000259" key="5">
    <source>
        <dbReference type="Pfam" id="PF04909"/>
    </source>
</evidence>